<dbReference type="RefSeq" id="XP_030063544.1">
    <property type="nucleotide sequence ID" value="XM_030207684.1"/>
</dbReference>
<feature type="region of interest" description="Disordered" evidence="2">
    <location>
        <begin position="111"/>
        <end position="135"/>
    </location>
</feature>
<organism evidence="4 5">
    <name type="scientific">Microcaecilia unicolor</name>
    <dbReference type="NCBI Taxonomy" id="1415580"/>
    <lineage>
        <taxon>Eukaryota</taxon>
        <taxon>Metazoa</taxon>
        <taxon>Chordata</taxon>
        <taxon>Craniata</taxon>
        <taxon>Vertebrata</taxon>
        <taxon>Euteleostomi</taxon>
        <taxon>Amphibia</taxon>
        <taxon>Gymnophiona</taxon>
        <taxon>Siphonopidae</taxon>
        <taxon>Microcaecilia</taxon>
    </lineage>
</organism>
<dbReference type="GO" id="GO:0005856">
    <property type="term" value="C:cytoskeleton"/>
    <property type="evidence" value="ECO:0007669"/>
    <property type="project" value="UniProtKB-ARBA"/>
</dbReference>
<evidence type="ECO:0000256" key="2">
    <source>
        <dbReference type="SAM" id="MobiDB-lite"/>
    </source>
</evidence>
<evidence type="ECO:0000256" key="1">
    <source>
        <dbReference type="ARBA" id="ARBA00023054"/>
    </source>
</evidence>
<feature type="compositionally biased region" description="Basic and acidic residues" evidence="2">
    <location>
        <begin position="293"/>
        <end position="303"/>
    </location>
</feature>
<feature type="domain" description="DUF4200" evidence="3">
    <location>
        <begin position="156"/>
        <end position="272"/>
    </location>
</feature>
<feature type="compositionally biased region" description="Low complexity" evidence="2">
    <location>
        <begin position="327"/>
        <end position="338"/>
    </location>
</feature>
<dbReference type="AlphaFoldDB" id="A0A6P7YKL9"/>
<dbReference type="InterPro" id="IPR025252">
    <property type="entry name" value="DUF4200"/>
</dbReference>
<dbReference type="Proteomes" id="UP000515156">
    <property type="component" value="Chromosome 6"/>
</dbReference>
<dbReference type="PANTHER" id="PTHR21683">
    <property type="entry name" value="COILED-COIL DOMAIN-CONTAINING PROTEIN 42 LIKE-2-LIKE-RELATED"/>
    <property type="match status" value="1"/>
</dbReference>
<keyword evidence="4" id="KW-1185">Reference proteome</keyword>
<feature type="compositionally biased region" description="Basic and acidic residues" evidence="2">
    <location>
        <begin position="111"/>
        <end position="131"/>
    </location>
</feature>
<accession>A0A6P7YKL9</accession>
<dbReference type="CTD" id="348807"/>
<dbReference type="RefSeq" id="XP_030063546.1">
    <property type="nucleotide sequence ID" value="XM_030207686.1"/>
</dbReference>
<feature type="region of interest" description="Disordered" evidence="2">
    <location>
        <begin position="553"/>
        <end position="586"/>
    </location>
</feature>
<feature type="region of interest" description="Disordered" evidence="2">
    <location>
        <begin position="277"/>
        <end position="349"/>
    </location>
</feature>
<proteinExistence type="predicted"/>
<evidence type="ECO:0000313" key="5">
    <source>
        <dbReference type="RefSeq" id="XP_030063544.1"/>
    </source>
</evidence>
<sequence>MSESVTHSNVSHGNSALELIPRTKARSISNSAKSGVETRSLVSVQVEDADQQMAKNPFLMPPDVDFFVLRDHEREKRQADLEVQKALKIHEKMTKCQIKAKLDGIRKEVRKEIQKGDNESQREEETSRDMESPDSAAWKLAVTKDHPAAETLLEYTKKKREMFYLQYALFVKRNEIQKMETIAVREETKLEKAEQFLEEDAAMFDEFLKENDRCSVEAIKIADKETKRKMDKMAEIKKLSAQVMNIKSDIAKHEEILNEYMMLQEFLFKLSPPEWQEKHRKKPKEAKSSQSSGKEKNNLEAKLTKSSSVTGRSDSRSSSQHLHRWDSASSSTKRSTSKIAPGKKMSEASQHLVPVQSVQQVLQEEDEDSALYFTDPKQLLKIFTELEEQNLSLIQNSQDIEESLEEIKHNFVFTKEKMEKEIKQLRELTSCMKACIATEEEKSAELQLKSQVFSFEQKSEEDQDSMLKALHRKVKDVYQSCLGDDQAKLTTLQMLMYIETQMEDLLDKIETIPSKKLEVAEKLKDKERRVRLREEKMRQQKIHQEERLRRAMERAQADAKKTTGRRLVFRSDPPATKPRIEKDEDTIEKEKEEAAYFFSQ</sequence>
<protein>
    <submittedName>
        <fullName evidence="5 6">Cilia- and flagella-associated protein 100 isoform X1</fullName>
    </submittedName>
</protein>
<keyword evidence="5 6" id="KW-0969">Cilium</keyword>
<keyword evidence="5 6" id="KW-0282">Flagellum</keyword>
<dbReference type="GeneID" id="115473058"/>
<keyword evidence="1" id="KW-0175">Coiled coil</keyword>
<dbReference type="KEGG" id="muo:115473058"/>
<name>A0A6P7YKL9_9AMPH</name>
<evidence type="ECO:0000313" key="7">
    <source>
        <dbReference type="RefSeq" id="XP_030063546.1"/>
    </source>
</evidence>
<dbReference type="InterPro" id="IPR051147">
    <property type="entry name" value="CFAP_domain-containing"/>
</dbReference>
<dbReference type="Pfam" id="PF13863">
    <property type="entry name" value="DUF4200"/>
    <property type="match status" value="1"/>
</dbReference>
<evidence type="ECO:0000313" key="6">
    <source>
        <dbReference type="RefSeq" id="XP_030063545.1"/>
    </source>
</evidence>
<dbReference type="RefSeq" id="XP_030063545.1">
    <property type="nucleotide sequence ID" value="XM_030207685.1"/>
</dbReference>
<feature type="compositionally biased region" description="Low complexity" evidence="2">
    <location>
        <begin position="306"/>
        <end position="319"/>
    </location>
</feature>
<dbReference type="OrthoDB" id="10264063at2759"/>
<gene>
    <name evidence="5 6 7" type="primary">CFAP100</name>
</gene>
<dbReference type="PANTHER" id="PTHR21683:SF3">
    <property type="entry name" value="CILIA AND FLAGELLA ASSOCIATED PROTEIN 100"/>
    <property type="match status" value="1"/>
</dbReference>
<evidence type="ECO:0000313" key="4">
    <source>
        <dbReference type="Proteomes" id="UP000515156"/>
    </source>
</evidence>
<keyword evidence="5 6" id="KW-0966">Cell projection</keyword>
<reference evidence="5 6" key="1">
    <citation type="submission" date="2025-04" db="UniProtKB">
        <authorList>
            <consortium name="RefSeq"/>
        </authorList>
    </citation>
    <scope>IDENTIFICATION</scope>
</reference>
<evidence type="ECO:0000259" key="3">
    <source>
        <dbReference type="Pfam" id="PF13863"/>
    </source>
</evidence>